<gene>
    <name evidence="2" type="ORF">ACFP4F_15680</name>
</gene>
<dbReference type="Gene3D" id="3.40.30.10">
    <property type="entry name" value="Glutaredoxin"/>
    <property type="match status" value="1"/>
</dbReference>
<name>A0ABW1MKP2_9ACTN</name>
<accession>A0ABW1MKP2</accession>
<organism evidence="2 3">
    <name type="scientific">Streptomyces ochraceiscleroticus</name>
    <dbReference type="NCBI Taxonomy" id="47761"/>
    <lineage>
        <taxon>Bacteria</taxon>
        <taxon>Bacillati</taxon>
        <taxon>Actinomycetota</taxon>
        <taxon>Actinomycetes</taxon>
        <taxon>Kitasatosporales</taxon>
        <taxon>Streptomycetaceae</taxon>
        <taxon>Streptomyces</taxon>
    </lineage>
</organism>
<dbReference type="InterPro" id="IPR036249">
    <property type="entry name" value="Thioredoxin-like_sf"/>
</dbReference>
<proteinExistence type="predicted"/>
<reference evidence="3" key="1">
    <citation type="journal article" date="2019" name="Int. J. Syst. Evol. Microbiol.">
        <title>The Global Catalogue of Microorganisms (GCM) 10K type strain sequencing project: providing services to taxonomists for standard genome sequencing and annotation.</title>
        <authorList>
            <consortium name="The Broad Institute Genomics Platform"/>
            <consortium name="The Broad Institute Genome Sequencing Center for Infectious Disease"/>
            <person name="Wu L."/>
            <person name="Ma J."/>
        </authorList>
    </citation>
    <scope>NUCLEOTIDE SEQUENCE [LARGE SCALE GENOMIC DNA]</scope>
    <source>
        <strain evidence="3">CGMCC 1.15180</strain>
    </source>
</reference>
<sequence length="185" mass="18996">MPFLIAAVVLVGVLCAADLILTVGVIRRLRDHAERLALLSGDGGIAVGDEVGEFSVPTVDGRLVVTRDALSEDAGGTVVAFFSPDCEPCEETLSRFVPYAAELRARGCPVLAAVVGDPGEKTDAFVAALSPVAHVVTERHPDGPLSAAFRIGAVPTVLRVAPDATGRVVVTDADVRLDTSAAAAA</sequence>
<dbReference type="EMBL" id="JBHSPX010000004">
    <property type="protein sequence ID" value="MFC6063986.1"/>
    <property type="molecule type" value="Genomic_DNA"/>
</dbReference>
<dbReference type="Pfam" id="PF00578">
    <property type="entry name" value="AhpC-TSA"/>
    <property type="match status" value="1"/>
</dbReference>
<feature type="domain" description="Thioredoxin" evidence="1">
    <location>
        <begin position="45"/>
        <end position="185"/>
    </location>
</feature>
<dbReference type="Proteomes" id="UP001596139">
    <property type="component" value="Unassembled WGS sequence"/>
</dbReference>
<dbReference type="PROSITE" id="PS51352">
    <property type="entry name" value="THIOREDOXIN_2"/>
    <property type="match status" value="1"/>
</dbReference>
<comment type="caution">
    <text evidence="2">The sequence shown here is derived from an EMBL/GenBank/DDBJ whole genome shotgun (WGS) entry which is preliminary data.</text>
</comment>
<protein>
    <submittedName>
        <fullName evidence="2">Redoxin domain-containing protein</fullName>
    </submittedName>
</protein>
<evidence type="ECO:0000313" key="3">
    <source>
        <dbReference type="Proteomes" id="UP001596139"/>
    </source>
</evidence>
<dbReference type="InterPro" id="IPR013766">
    <property type="entry name" value="Thioredoxin_domain"/>
</dbReference>
<keyword evidence="3" id="KW-1185">Reference proteome</keyword>
<evidence type="ECO:0000259" key="1">
    <source>
        <dbReference type="PROSITE" id="PS51352"/>
    </source>
</evidence>
<dbReference type="InterPro" id="IPR000866">
    <property type="entry name" value="AhpC/TSA"/>
</dbReference>
<dbReference type="SUPFAM" id="SSF52833">
    <property type="entry name" value="Thioredoxin-like"/>
    <property type="match status" value="1"/>
</dbReference>
<dbReference type="RefSeq" id="WP_031053029.1">
    <property type="nucleotide sequence ID" value="NZ_JBHSPX010000004.1"/>
</dbReference>
<evidence type="ECO:0000313" key="2">
    <source>
        <dbReference type="EMBL" id="MFC6063986.1"/>
    </source>
</evidence>